<dbReference type="Proteomes" id="UP000054321">
    <property type="component" value="Unassembled WGS sequence"/>
</dbReference>
<reference evidence="2 3" key="1">
    <citation type="submission" date="2014-04" db="EMBL/GenBank/DDBJ databases">
        <authorList>
            <consortium name="DOE Joint Genome Institute"/>
            <person name="Kuo A."/>
            <person name="Martino E."/>
            <person name="Perotto S."/>
            <person name="Kohler A."/>
            <person name="Nagy L.G."/>
            <person name="Floudas D."/>
            <person name="Copeland A."/>
            <person name="Barry K.W."/>
            <person name="Cichocki N."/>
            <person name="Veneault-Fourrey C."/>
            <person name="LaButti K."/>
            <person name="Lindquist E.A."/>
            <person name="Lipzen A."/>
            <person name="Lundell T."/>
            <person name="Morin E."/>
            <person name="Murat C."/>
            <person name="Sun H."/>
            <person name="Tunlid A."/>
            <person name="Henrissat B."/>
            <person name="Grigoriev I.V."/>
            <person name="Hibbett D.S."/>
            <person name="Martin F."/>
            <person name="Nordberg H.P."/>
            <person name="Cantor M.N."/>
            <person name="Hua S.X."/>
        </authorList>
    </citation>
    <scope>NUCLEOTIDE SEQUENCE [LARGE SCALE GENOMIC DNA]</scope>
    <source>
        <strain evidence="2 3">Zn</strain>
    </source>
</reference>
<gene>
    <name evidence="2" type="ORF">OIDMADRAFT_16259</name>
</gene>
<accession>A0A0C3D8P1</accession>
<evidence type="ECO:0000313" key="2">
    <source>
        <dbReference type="EMBL" id="KIN07669.1"/>
    </source>
</evidence>
<protein>
    <submittedName>
        <fullName evidence="2">Uncharacterized protein</fullName>
    </submittedName>
</protein>
<sequence length="60" mass="6858">MPPLIATSWADGDKLTRTDESSTSNPQEYPQGHRKGHLRFIENPRAKQNAEGLIRGIQRW</sequence>
<dbReference type="InParanoid" id="A0A0C3D8P1"/>
<dbReference type="EMBL" id="KN832870">
    <property type="protein sequence ID" value="KIN07669.1"/>
    <property type="molecule type" value="Genomic_DNA"/>
</dbReference>
<reference evidence="3" key="2">
    <citation type="submission" date="2015-01" db="EMBL/GenBank/DDBJ databases">
        <title>Evolutionary Origins and Diversification of the Mycorrhizal Mutualists.</title>
        <authorList>
            <consortium name="DOE Joint Genome Institute"/>
            <consortium name="Mycorrhizal Genomics Consortium"/>
            <person name="Kohler A."/>
            <person name="Kuo A."/>
            <person name="Nagy L.G."/>
            <person name="Floudas D."/>
            <person name="Copeland A."/>
            <person name="Barry K.W."/>
            <person name="Cichocki N."/>
            <person name="Veneault-Fourrey C."/>
            <person name="LaButti K."/>
            <person name="Lindquist E.A."/>
            <person name="Lipzen A."/>
            <person name="Lundell T."/>
            <person name="Morin E."/>
            <person name="Murat C."/>
            <person name="Riley R."/>
            <person name="Ohm R."/>
            <person name="Sun H."/>
            <person name="Tunlid A."/>
            <person name="Henrissat B."/>
            <person name="Grigoriev I.V."/>
            <person name="Hibbett D.S."/>
            <person name="Martin F."/>
        </authorList>
    </citation>
    <scope>NUCLEOTIDE SEQUENCE [LARGE SCALE GENOMIC DNA]</scope>
    <source>
        <strain evidence="3">Zn</strain>
    </source>
</reference>
<organism evidence="2 3">
    <name type="scientific">Oidiodendron maius (strain Zn)</name>
    <dbReference type="NCBI Taxonomy" id="913774"/>
    <lineage>
        <taxon>Eukaryota</taxon>
        <taxon>Fungi</taxon>
        <taxon>Dikarya</taxon>
        <taxon>Ascomycota</taxon>
        <taxon>Pezizomycotina</taxon>
        <taxon>Leotiomycetes</taxon>
        <taxon>Leotiomycetes incertae sedis</taxon>
        <taxon>Myxotrichaceae</taxon>
        <taxon>Oidiodendron</taxon>
    </lineage>
</organism>
<evidence type="ECO:0000313" key="3">
    <source>
        <dbReference type="Proteomes" id="UP000054321"/>
    </source>
</evidence>
<feature type="region of interest" description="Disordered" evidence="1">
    <location>
        <begin position="1"/>
        <end position="34"/>
    </location>
</feature>
<feature type="compositionally biased region" description="Basic and acidic residues" evidence="1">
    <location>
        <begin position="11"/>
        <end position="20"/>
    </location>
</feature>
<dbReference type="HOGENOM" id="CLU_2942365_0_0_1"/>
<dbReference type="AlphaFoldDB" id="A0A0C3D8P1"/>
<evidence type="ECO:0000256" key="1">
    <source>
        <dbReference type="SAM" id="MobiDB-lite"/>
    </source>
</evidence>
<keyword evidence="3" id="KW-1185">Reference proteome</keyword>
<proteinExistence type="predicted"/>
<name>A0A0C3D8P1_OIDMZ</name>